<sequence>MPKNIKIGNVRHGGQEYRNGITKVIDAAALVGDVVTSDTVTANKVVRGANGAYPVGVVNTKEQDGLGAVQSFDVVQVVRLTGAVTLGVAGLQGAGDGTVKLVAAGTASSLTVDVLGTQVVGGITYVAVVRA</sequence>
<reference evidence="2" key="1">
    <citation type="journal article" date="2019" name="Int. J. Syst. Evol. Microbiol.">
        <title>The Global Catalogue of Microorganisms (GCM) 10K type strain sequencing project: providing services to taxonomists for standard genome sequencing and annotation.</title>
        <authorList>
            <consortium name="The Broad Institute Genomics Platform"/>
            <consortium name="The Broad Institute Genome Sequencing Center for Infectious Disease"/>
            <person name="Wu L."/>
            <person name="Ma J."/>
        </authorList>
    </citation>
    <scope>NUCLEOTIDE SEQUENCE [LARGE SCALE GENOMIC DNA]</scope>
    <source>
        <strain evidence="2">CCUG 56029</strain>
    </source>
</reference>
<dbReference type="Proteomes" id="UP001595998">
    <property type="component" value="Unassembled WGS sequence"/>
</dbReference>
<gene>
    <name evidence="1" type="ORF">ACFOZ9_17665</name>
</gene>
<organism evidence="1 2">
    <name type="scientific">Deinococcus navajonensis</name>
    <dbReference type="NCBI Taxonomy" id="309884"/>
    <lineage>
        <taxon>Bacteria</taxon>
        <taxon>Thermotogati</taxon>
        <taxon>Deinococcota</taxon>
        <taxon>Deinococci</taxon>
        <taxon>Deinococcales</taxon>
        <taxon>Deinococcaceae</taxon>
        <taxon>Deinococcus</taxon>
    </lineage>
</organism>
<keyword evidence="2" id="KW-1185">Reference proteome</keyword>
<protein>
    <submittedName>
        <fullName evidence="1">Uncharacterized protein</fullName>
    </submittedName>
</protein>
<accession>A0ABV8XUK8</accession>
<evidence type="ECO:0000313" key="2">
    <source>
        <dbReference type="Proteomes" id="UP001595998"/>
    </source>
</evidence>
<name>A0ABV8XUK8_9DEIO</name>
<dbReference type="EMBL" id="JBHSEH010000028">
    <property type="protein sequence ID" value="MFC4428037.1"/>
    <property type="molecule type" value="Genomic_DNA"/>
</dbReference>
<evidence type="ECO:0000313" key="1">
    <source>
        <dbReference type="EMBL" id="MFC4428037.1"/>
    </source>
</evidence>
<dbReference type="RefSeq" id="WP_380042180.1">
    <property type="nucleotide sequence ID" value="NZ_JBHSEH010000028.1"/>
</dbReference>
<proteinExistence type="predicted"/>
<comment type="caution">
    <text evidence="1">The sequence shown here is derived from an EMBL/GenBank/DDBJ whole genome shotgun (WGS) entry which is preliminary data.</text>
</comment>